<gene>
    <name evidence="2" type="ORF">DACRYDRAFT_111342</name>
</gene>
<dbReference type="EMBL" id="JH795875">
    <property type="protein sequence ID" value="EJT97824.1"/>
    <property type="molecule type" value="Genomic_DNA"/>
</dbReference>
<accession>M5FRX3</accession>
<sequence>MEIIDREDPEVEGMANPPEEDKMWVRLAEHTLLMGNNLHVLLENALHALDVEEVEEGNEADEEDWETTREDACQGTSSLLNQET</sequence>
<dbReference type="RefSeq" id="XP_040624722.1">
    <property type="nucleotide sequence ID" value="XM_040769217.1"/>
</dbReference>
<reference evidence="2 3" key="1">
    <citation type="journal article" date="2012" name="Science">
        <title>The Paleozoic origin of enzymatic lignin decomposition reconstructed from 31 fungal genomes.</title>
        <authorList>
            <person name="Floudas D."/>
            <person name="Binder M."/>
            <person name="Riley R."/>
            <person name="Barry K."/>
            <person name="Blanchette R.A."/>
            <person name="Henrissat B."/>
            <person name="Martinez A.T."/>
            <person name="Otillar R."/>
            <person name="Spatafora J.W."/>
            <person name="Yadav J.S."/>
            <person name="Aerts A."/>
            <person name="Benoit I."/>
            <person name="Boyd A."/>
            <person name="Carlson A."/>
            <person name="Copeland A."/>
            <person name="Coutinho P.M."/>
            <person name="de Vries R.P."/>
            <person name="Ferreira P."/>
            <person name="Findley K."/>
            <person name="Foster B."/>
            <person name="Gaskell J."/>
            <person name="Glotzer D."/>
            <person name="Gorecki P."/>
            <person name="Heitman J."/>
            <person name="Hesse C."/>
            <person name="Hori C."/>
            <person name="Igarashi K."/>
            <person name="Jurgens J.A."/>
            <person name="Kallen N."/>
            <person name="Kersten P."/>
            <person name="Kohler A."/>
            <person name="Kuees U."/>
            <person name="Kumar T.K.A."/>
            <person name="Kuo A."/>
            <person name="LaButti K."/>
            <person name="Larrondo L.F."/>
            <person name="Lindquist E."/>
            <person name="Ling A."/>
            <person name="Lombard V."/>
            <person name="Lucas S."/>
            <person name="Lundell T."/>
            <person name="Martin R."/>
            <person name="McLaughlin D.J."/>
            <person name="Morgenstern I."/>
            <person name="Morin E."/>
            <person name="Murat C."/>
            <person name="Nagy L.G."/>
            <person name="Nolan M."/>
            <person name="Ohm R.A."/>
            <person name="Patyshakuliyeva A."/>
            <person name="Rokas A."/>
            <person name="Ruiz-Duenas F.J."/>
            <person name="Sabat G."/>
            <person name="Salamov A."/>
            <person name="Samejima M."/>
            <person name="Schmutz J."/>
            <person name="Slot J.C."/>
            <person name="St John F."/>
            <person name="Stenlid J."/>
            <person name="Sun H."/>
            <person name="Sun S."/>
            <person name="Syed K."/>
            <person name="Tsang A."/>
            <person name="Wiebenga A."/>
            <person name="Young D."/>
            <person name="Pisabarro A."/>
            <person name="Eastwood D.C."/>
            <person name="Martin F."/>
            <person name="Cullen D."/>
            <person name="Grigoriev I.V."/>
            <person name="Hibbett D.S."/>
        </authorList>
    </citation>
    <scope>NUCLEOTIDE SEQUENCE [LARGE SCALE GENOMIC DNA]</scope>
    <source>
        <strain evidence="2 3">DJM-731 SS1</strain>
    </source>
</reference>
<evidence type="ECO:0000256" key="1">
    <source>
        <dbReference type="SAM" id="MobiDB-lite"/>
    </source>
</evidence>
<feature type="compositionally biased region" description="Polar residues" evidence="1">
    <location>
        <begin position="74"/>
        <end position="84"/>
    </location>
</feature>
<dbReference type="HOGENOM" id="CLU_2527413_0_0_1"/>
<evidence type="ECO:0000313" key="3">
    <source>
        <dbReference type="Proteomes" id="UP000030653"/>
    </source>
</evidence>
<evidence type="ECO:0000313" key="2">
    <source>
        <dbReference type="EMBL" id="EJT97824.1"/>
    </source>
</evidence>
<feature type="compositionally biased region" description="Acidic residues" evidence="1">
    <location>
        <begin position="52"/>
        <end position="65"/>
    </location>
</feature>
<name>M5FRX3_DACPD</name>
<proteinExistence type="predicted"/>
<dbReference type="Proteomes" id="UP000030653">
    <property type="component" value="Unassembled WGS sequence"/>
</dbReference>
<organism evidence="2 3">
    <name type="scientific">Dacryopinax primogenitus (strain DJM 731)</name>
    <name type="common">Brown rot fungus</name>
    <dbReference type="NCBI Taxonomy" id="1858805"/>
    <lineage>
        <taxon>Eukaryota</taxon>
        <taxon>Fungi</taxon>
        <taxon>Dikarya</taxon>
        <taxon>Basidiomycota</taxon>
        <taxon>Agaricomycotina</taxon>
        <taxon>Dacrymycetes</taxon>
        <taxon>Dacrymycetales</taxon>
        <taxon>Dacrymycetaceae</taxon>
        <taxon>Dacryopinax</taxon>
    </lineage>
</organism>
<dbReference type="GeneID" id="63684279"/>
<protein>
    <submittedName>
        <fullName evidence="2">Uncharacterized protein</fullName>
    </submittedName>
</protein>
<feature type="region of interest" description="Disordered" evidence="1">
    <location>
        <begin position="52"/>
        <end position="84"/>
    </location>
</feature>
<dbReference type="AlphaFoldDB" id="M5FRX3"/>
<keyword evidence="3" id="KW-1185">Reference proteome</keyword>